<name>A0A3R6FIL9_9FIRM</name>
<dbReference type="EMBL" id="QRHO01000018">
    <property type="protein sequence ID" value="RHF82014.1"/>
    <property type="molecule type" value="Genomic_DNA"/>
</dbReference>
<dbReference type="GO" id="GO:0005509">
    <property type="term" value="F:calcium ion binding"/>
    <property type="evidence" value="ECO:0007669"/>
    <property type="project" value="InterPro"/>
</dbReference>
<dbReference type="InterPro" id="IPR016032">
    <property type="entry name" value="Sig_transdc_resp-reg_C-effctor"/>
</dbReference>
<reference evidence="2 3" key="1">
    <citation type="submission" date="2018-08" db="EMBL/GenBank/DDBJ databases">
        <title>A genome reference for cultivated species of the human gut microbiota.</title>
        <authorList>
            <person name="Zou Y."/>
            <person name="Xue W."/>
            <person name="Luo G."/>
        </authorList>
    </citation>
    <scope>NUCLEOTIDE SEQUENCE [LARGE SCALE GENOMIC DNA]</scope>
    <source>
        <strain evidence="2 3">AM23-3</strain>
    </source>
</reference>
<dbReference type="AlphaFoldDB" id="A0A3R6FIL9"/>
<evidence type="ECO:0000313" key="3">
    <source>
        <dbReference type="Proteomes" id="UP000284579"/>
    </source>
</evidence>
<evidence type="ECO:0000313" key="2">
    <source>
        <dbReference type="EMBL" id="RHF82014.1"/>
    </source>
</evidence>
<organism evidence="2 3">
    <name type="scientific">Coprococcus comes</name>
    <dbReference type="NCBI Taxonomy" id="410072"/>
    <lineage>
        <taxon>Bacteria</taxon>
        <taxon>Bacillati</taxon>
        <taxon>Bacillota</taxon>
        <taxon>Clostridia</taxon>
        <taxon>Lachnospirales</taxon>
        <taxon>Lachnospiraceae</taxon>
        <taxon>Coprococcus</taxon>
    </lineage>
</organism>
<evidence type="ECO:0000259" key="1">
    <source>
        <dbReference type="Pfam" id="PF08769"/>
    </source>
</evidence>
<dbReference type="Gene3D" id="1.10.10.10">
    <property type="entry name" value="Winged helix-like DNA-binding domain superfamily/Winged helix DNA-binding domain"/>
    <property type="match status" value="1"/>
</dbReference>
<dbReference type="GO" id="GO:0005737">
    <property type="term" value="C:cytoplasm"/>
    <property type="evidence" value="ECO:0007669"/>
    <property type="project" value="InterPro"/>
</dbReference>
<dbReference type="SUPFAM" id="SSF46894">
    <property type="entry name" value="C-terminal effector domain of the bipartite response regulators"/>
    <property type="match status" value="1"/>
</dbReference>
<dbReference type="RefSeq" id="WP_118199309.1">
    <property type="nucleotide sequence ID" value="NZ_QRHO01000018.1"/>
</dbReference>
<dbReference type="GO" id="GO:0042173">
    <property type="term" value="P:regulation of sporulation resulting in formation of a cellular spore"/>
    <property type="evidence" value="ECO:0007669"/>
    <property type="project" value="InterPro"/>
</dbReference>
<dbReference type="GO" id="GO:0003700">
    <property type="term" value="F:DNA-binding transcription factor activity"/>
    <property type="evidence" value="ECO:0007669"/>
    <property type="project" value="InterPro"/>
</dbReference>
<dbReference type="Proteomes" id="UP000284579">
    <property type="component" value="Unassembled WGS sequence"/>
</dbReference>
<feature type="domain" description="Sporulation initiation factor Spo0A C-terminal" evidence="1">
    <location>
        <begin position="6"/>
        <end position="101"/>
    </location>
</feature>
<accession>A0A3R6FIL9</accession>
<dbReference type="GO" id="GO:0003677">
    <property type="term" value="F:DNA binding"/>
    <property type="evidence" value="ECO:0007669"/>
    <property type="project" value="InterPro"/>
</dbReference>
<dbReference type="InterPro" id="IPR014879">
    <property type="entry name" value="Spo0A_C"/>
</dbReference>
<gene>
    <name evidence="2" type="ORF">DW656_12060</name>
</gene>
<protein>
    <recommendedName>
        <fullName evidence="1">Sporulation initiation factor Spo0A C-terminal domain-containing protein</fullName>
    </recommendedName>
</protein>
<dbReference type="Pfam" id="PF08769">
    <property type="entry name" value="Spo0A_C"/>
    <property type="match status" value="1"/>
</dbReference>
<sequence>MNETVMILRKCHVNSRYKGYHYIQDAVEILAAKNEESENVRMMKDVYPVIAEKYGTSPENIEAAIRSAVEKCWKSNREYVQEILGYSTTKCPSNSEFLDALIFYQKFVE</sequence>
<dbReference type="InterPro" id="IPR036388">
    <property type="entry name" value="WH-like_DNA-bd_sf"/>
</dbReference>
<comment type="caution">
    <text evidence="2">The sequence shown here is derived from an EMBL/GenBank/DDBJ whole genome shotgun (WGS) entry which is preliminary data.</text>
</comment>
<proteinExistence type="predicted"/>